<dbReference type="PANTHER" id="PTHR48047:SF19">
    <property type="entry name" value="GLYCOSYLTRANSFERASE"/>
    <property type="match status" value="1"/>
</dbReference>
<dbReference type="Proteomes" id="UP000324897">
    <property type="component" value="Chromosome 7"/>
</dbReference>
<dbReference type="AlphaFoldDB" id="A0A5J9U968"/>
<comment type="similarity">
    <text evidence="1 3">Belongs to the UDP-glycosyltransferase family.</text>
</comment>
<evidence type="ECO:0000256" key="2">
    <source>
        <dbReference type="ARBA" id="ARBA00022679"/>
    </source>
</evidence>
<dbReference type="EMBL" id="RWGY01000029">
    <property type="protein sequence ID" value="TVU20044.1"/>
    <property type="molecule type" value="Genomic_DNA"/>
</dbReference>
<evidence type="ECO:0000256" key="1">
    <source>
        <dbReference type="ARBA" id="ARBA00009995"/>
    </source>
</evidence>
<dbReference type="InterPro" id="IPR035595">
    <property type="entry name" value="UDP_glycos_trans_CS"/>
</dbReference>
<dbReference type="Gene3D" id="3.40.50.2000">
    <property type="entry name" value="Glycogen Phosphorylase B"/>
    <property type="match status" value="2"/>
</dbReference>
<dbReference type="OrthoDB" id="5835829at2759"/>
<sequence>MAPAADERSKTMQILLVPFFATSHIGPFTDLAVRLAAARPGVVEPTIAVTPANVPVVVSALQRHGPAASGRVKITTYPFPAVDGLPPGVENLSAAGADAWRIDAAAMNEALTRPAQEVLLRERQPDAVVNDFHFFWNIAVADELGAPCVTFSVIGPFASLALRLLGGADRAGREVVVPGFPEPEIRIPVAELPEFLRRPGKLDDSHNPQFAALSRCFGVVKNTFVDMEPQYCEMYVRSESGKRGYFLGPVSLPLPPPAAEDGATSETSQPCLEWLGSKPRCSVVYVCFGTYAAISEEQLRELALGLEASGKPFLWAARADDGWAPPDGWAERVGERGMLARGWVPQTAVLAHPSVGAFLTHCGSSSILEAAAAGVPMLTWPLVFDQFIEERLVTEVLKIGERVWNGPRSTRYEEREVVTAAAVARAVAAFLEPGGAGEAARARARELAAKAHAAVAEGGSSYRDLHRLIDDLVEARSAAGRAASPSGALVT</sequence>
<reference evidence="5 6" key="1">
    <citation type="journal article" date="2019" name="Sci. Rep.">
        <title>A high-quality genome of Eragrostis curvula grass provides insights into Poaceae evolution and supports new strategies to enhance forage quality.</title>
        <authorList>
            <person name="Carballo J."/>
            <person name="Santos B.A.C.M."/>
            <person name="Zappacosta D."/>
            <person name="Garbus I."/>
            <person name="Selva J.P."/>
            <person name="Gallo C.A."/>
            <person name="Diaz A."/>
            <person name="Albertini E."/>
            <person name="Caccamo M."/>
            <person name="Echenique V."/>
        </authorList>
    </citation>
    <scope>NUCLEOTIDE SEQUENCE [LARGE SCALE GENOMIC DNA]</scope>
    <source>
        <strain evidence="6">cv. Victoria</strain>
        <tissue evidence="5">Leaf</tissue>
    </source>
</reference>
<name>A0A5J9U968_9POAL</name>
<keyword evidence="3" id="KW-0328">Glycosyltransferase</keyword>
<evidence type="ECO:0000256" key="3">
    <source>
        <dbReference type="RuleBase" id="RU003718"/>
    </source>
</evidence>
<proteinExistence type="inferred from homology"/>
<dbReference type="EC" id="2.4.1.-" evidence="4"/>
<dbReference type="CDD" id="cd03784">
    <property type="entry name" value="GT1_Gtf-like"/>
    <property type="match status" value="1"/>
</dbReference>
<dbReference type="PANTHER" id="PTHR48047">
    <property type="entry name" value="GLYCOSYLTRANSFERASE"/>
    <property type="match status" value="1"/>
</dbReference>
<dbReference type="PROSITE" id="PS00375">
    <property type="entry name" value="UDPGT"/>
    <property type="match status" value="1"/>
</dbReference>
<dbReference type="GO" id="GO:0035251">
    <property type="term" value="F:UDP-glucosyltransferase activity"/>
    <property type="evidence" value="ECO:0007669"/>
    <property type="project" value="TreeGrafter"/>
</dbReference>
<dbReference type="SUPFAM" id="SSF53756">
    <property type="entry name" value="UDP-Glycosyltransferase/glycogen phosphorylase"/>
    <property type="match status" value="1"/>
</dbReference>
<evidence type="ECO:0000256" key="4">
    <source>
        <dbReference type="RuleBase" id="RU362057"/>
    </source>
</evidence>
<evidence type="ECO:0000313" key="6">
    <source>
        <dbReference type="Proteomes" id="UP000324897"/>
    </source>
</evidence>
<accession>A0A5J9U968</accession>
<keyword evidence="2 3" id="KW-0808">Transferase</keyword>
<feature type="non-terminal residue" evidence="5">
    <location>
        <position position="1"/>
    </location>
</feature>
<evidence type="ECO:0000313" key="5">
    <source>
        <dbReference type="EMBL" id="TVU20044.1"/>
    </source>
</evidence>
<protein>
    <recommendedName>
        <fullName evidence="4">Glycosyltransferase</fullName>
        <ecNumber evidence="4">2.4.1.-</ecNumber>
    </recommendedName>
</protein>
<organism evidence="5 6">
    <name type="scientific">Eragrostis curvula</name>
    <name type="common">weeping love grass</name>
    <dbReference type="NCBI Taxonomy" id="38414"/>
    <lineage>
        <taxon>Eukaryota</taxon>
        <taxon>Viridiplantae</taxon>
        <taxon>Streptophyta</taxon>
        <taxon>Embryophyta</taxon>
        <taxon>Tracheophyta</taxon>
        <taxon>Spermatophyta</taxon>
        <taxon>Magnoliopsida</taxon>
        <taxon>Liliopsida</taxon>
        <taxon>Poales</taxon>
        <taxon>Poaceae</taxon>
        <taxon>PACMAD clade</taxon>
        <taxon>Chloridoideae</taxon>
        <taxon>Eragrostideae</taxon>
        <taxon>Eragrostidinae</taxon>
        <taxon>Eragrostis</taxon>
    </lineage>
</organism>
<keyword evidence="6" id="KW-1185">Reference proteome</keyword>
<gene>
    <name evidence="5" type="ORF">EJB05_36231</name>
</gene>
<dbReference type="Pfam" id="PF00201">
    <property type="entry name" value="UDPGT"/>
    <property type="match status" value="1"/>
</dbReference>
<dbReference type="Gramene" id="TVU20044">
    <property type="protein sequence ID" value="TVU20044"/>
    <property type="gene ID" value="EJB05_36231"/>
</dbReference>
<dbReference type="FunFam" id="3.40.50.2000:FF:000063">
    <property type="entry name" value="Glycosyltransferase"/>
    <property type="match status" value="1"/>
</dbReference>
<dbReference type="InterPro" id="IPR002213">
    <property type="entry name" value="UDP_glucos_trans"/>
</dbReference>
<comment type="caution">
    <text evidence="5">The sequence shown here is derived from an EMBL/GenBank/DDBJ whole genome shotgun (WGS) entry which is preliminary data.</text>
</comment>